<reference evidence="6" key="2">
    <citation type="journal article" date="2023" name="Plants (Basel)">
        <title>Annotation of the Turnera subulata (Passifloraceae) Draft Genome Reveals the S-Locus Evolved after the Divergence of Turneroideae from Passifloroideae in a Stepwise Manner.</title>
        <authorList>
            <person name="Henning P.M."/>
            <person name="Roalson E.H."/>
            <person name="Mir W."/>
            <person name="McCubbin A.G."/>
            <person name="Shore J.S."/>
        </authorList>
    </citation>
    <scope>NUCLEOTIDE SEQUENCE</scope>
    <source>
        <strain evidence="6">F60SS</strain>
    </source>
</reference>
<dbReference type="OrthoDB" id="1918674at2759"/>
<comment type="caution">
    <text evidence="6">The sequence shown here is derived from an EMBL/GenBank/DDBJ whole genome shotgun (WGS) entry which is preliminary data.</text>
</comment>
<evidence type="ECO:0000259" key="5">
    <source>
        <dbReference type="SMART" id="SM00856"/>
    </source>
</evidence>
<evidence type="ECO:0000256" key="1">
    <source>
        <dbReference type="ARBA" id="ARBA00022729"/>
    </source>
</evidence>
<dbReference type="PANTHER" id="PTHR36710:SF13">
    <property type="entry name" value="PUTATIVE-RELATED"/>
    <property type="match status" value="1"/>
</dbReference>
<dbReference type="Gene3D" id="1.20.140.40">
    <property type="entry name" value="Invertase/pectin methylesterase inhibitor family protein"/>
    <property type="match status" value="2"/>
</dbReference>
<evidence type="ECO:0000256" key="4">
    <source>
        <dbReference type="SAM" id="SignalP"/>
    </source>
</evidence>
<name>A0A9Q0FSM1_9ROSI</name>
<keyword evidence="7" id="KW-1185">Reference proteome</keyword>
<evidence type="ECO:0000313" key="7">
    <source>
        <dbReference type="Proteomes" id="UP001141552"/>
    </source>
</evidence>
<sequence length="373" mass="39614">FLVLAILIITLSLLGHCSTVVLCDDNLIQQTCKQTPNPALCVSSLKSNPQSTTAELTGLAVIMINVVKAKAGETSRVIKQQLSSKPELKHALTNCDDGYNAILVADIPSSIQAVQLGNPKFGETGMNDAANEASSCEDGFGGKSTISRANKIVHETSSIAAAIPNPTAIMNSMSNVSLILLHAILITIFLLGHCSTVARCDGNLIVQTCKLTPNTALCVSSLKADPQSSKADLKGLAVIMIEVVKAKARGTSQVIKQQLTINPKLKRPLTNCASGYDAILTADIPSSIQAVQLGDPKFGVDGMTDAANEARYCEDGFGGKSTISRANQVVHETSSVAAAIWLTPCYDWIRLHQFAIADQLLLVVNAYARRKEK</sequence>
<dbReference type="SUPFAM" id="SSF101148">
    <property type="entry name" value="Plant invertase/pectin methylesterase inhibitor"/>
    <property type="match status" value="2"/>
</dbReference>
<gene>
    <name evidence="6" type="ORF">Tsubulata_029660</name>
</gene>
<keyword evidence="2" id="KW-1015">Disulfide bond</keyword>
<dbReference type="InterPro" id="IPR006501">
    <property type="entry name" value="Pectinesterase_inhib_dom"/>
</dbReference>
<dbReference type="InterPro" id="IPR035513">
    <property type="entry name" value="Invertase/methylesterase_inhib"/>
</dbReference>
<dbReference type="Proteomes" id="UP001141552">
    <property type="component" value="Unassembled WGS sequence"/>
</dbReference>
<keyword evidence="1 4" id="KW-0732">Signal</keyword>
<dbReference type="CDD" id="cd15796">
    <property type="entry name" value="CIF_like"/>
    <property type="match status" value="2"/>
</dbReference>
<dbReference type="InterPro" id="IPR034087">
    <property type="entry name" value="C/VIF1"/>
</dbReference>
<dbReference type="NCBIfam" id="TIGR01614">
    <property type="entry name" value="PME_inhib"/>
    <property type="match status" value="2"/>
</dbReference>
<feature type="chain" id="PRO_5040419022" description="Pectinesterase inhibitor domain-containing protein" evidence="4">
    <location>
        <begin position="20"/>
        <end position="373"/>
    </location>
</feature>
<dbReference type="InterPro" id="IPR052421">
    <property type="entry name" value="PCW_Enzyme_Inhibitor"/>
</dbReference>
<protein>
    <recommendedName>
        <fullName evidence="5">Pectinesterase inhibitor domain-containing protein</fullName>
    </recommendedName>
</protein>
<accession>A0A9Q0FSM1</accession>
<dbReference type="FunFam" id="1.20.140.40:FF:000009">
    <property type="entry name" value="Invertase/pectin methylesterase inhibitor family protein"/>
    <property type="match status" value="2"/>
</dbReference>
<dbReference type="AlphaFoldDB" id="A0A9Q0FSM1"/>
<dbReference type="EMBL" id="JAKUCV010004231">
    <property type="protein sequence ID" value="KAJ4836094.1"/>
    <property type="molecule type" value="Genomic_DNA"/>
</dbReference>
<feature type="domain" description="Pectinesterase inhibitor" evidence="5">
    <location>
        <begin position="200"/>
        <end position="340"/>
    </location>
</feature>
<reference evidence="6" key="1">
    <citation type="submission" date="2022-02" db="EMBL/GenBank/DDBJ databases">
        <authorList>
            <person name="Henning P.M."/>
            <person name="McCubbin A.G."/>
            <person name="Shore J.S."/>
        </authorList>
    </citation>
    <scope>NUCLEOTIDE SEQUENCE</scope>
    <source>
        <strain evidence="6">F60SS</strain>
        <tissue evidence="6">Leaves</tissue>
    </source>
</reference>
<dbReference type="PANTHER" id="PTHR36710">
    <property type="entry name" value="PECTINESTERASE INHIBITOR-LIKE"/>
    <property type="match status" value="1"/>
</dbReference>
<proteinExistence type="inferred from homology"/>
<evidence type="ECO:0000256" key="3">
    <source>
        <dbReference type="ARBA" id="ARBA00038471"/>
    </source>
</evidence>
<evidence type="ECO:0000256" key="2">
    <source>
        <dbReference type="ARBA" id="ARBA00023157"/>
    </source>
</evidence>
<dbReference type="SMART" id="SM00856">
    <property type="entry name" value="PMEI"/>
    <property type="match status" value="2"/>
</dbReference>
<feature type="domain" description="Pectinesterase inhibitor" evidence="5">
    <location>
        <begin position="23"/>
        <end position="163"/>
    </location>
</feature>
<feature type="non-terminal residue" evidence="6">
    <location>
        <position position="373"/>
    </location>
</feature>
<feature type="signal peptide" evidence="4">
    <location>
        <begin position="1"/>
        <end position="19"/>
    </location>
</feature>
<comment type="similarity">
    <text evidence="3">Belongs to the PMEI family.</text>
</comment>
<organism evidence="6 7">
    <name type="scientific">Turnera subulata</name>
    <dbReference type="NCBI Taxonomy" id="218843"/>
    <lineage>
        <taxon>Eukaryota</taxon>
        <taxon>Viridiplantae</taxon>
        <taxon>Streptophyta</taxon>
        <taxon>Embryophyta</taxon>
        <taxon>Tracheophyta</taxon>
        <taxon>Spermatophyta</taxon>
        <taxon>Magnoliopsida</taxon>
        <taxon>eudicotyledons</taxon>
        <taxon>Gunneridae</taxon>
        <taxon>Pentapetalae</taxon>
        <taxon>rosids</taxon>
        <taxon>fabids</taxon>
        <taxon>Malpighiales</taxon>
        <taxon>Passifloraceae</taxon>
        <taxon>Turnera</taxon>
    </lineage>
</organism>
<evidence type="ECO:0000313" key="6">
    <source>
        <dbReference type="EMBL" id="KAJ4836094.1"/>
    </source>
</evidence>
<dbReference type="Pfam" id="PF04043">
    <property type="entry name" value="PMEI"/>
    <property type="match status" value="2"/>
</dbReference>
<dbReference type="GO" id="GO:0004857">
    <property type="term" value="F:enzyme inhibitor activity"/>
    <property type="evidence" value="ECO:0007669"/>
    <property type="project" value="InterPro"/>
</dbReference>